<evidence type="ECO:0000256" key="1">
    <source>
        <dbReference type="PIRSR" id="PIRSR001220-1"/>
    </source>
</evidence>
<sequence length="162" mass="18023">MAVRIIATGGTFDKQYNPIDGTLGFEKSQVPQMLEQGRVHAPFVFEALPLLDSLDMTDTDRERVLHACQQAPEDRILIIHGTDTMQETALVLALASLEKTIVLTGAMIPYAVSGSDAFFNLGYAFGVVRLLEPDVYIAMNGRLFRWDDVRKDRARGVFETDS</sequence>
<dbReference type="SUPFAM" id="SSF53774">
    <property type="entry name" value="Glutaminase/Asparaginase"/>
    <property type="match status" value="1"/>
</dbReference>
<dbReference type="InterPro" id="IPR006034">
    <property type="entry name" value="Asparaginase/glutaminase-like"/>
</dbReference>
<organism evidence="4 5">
    <name type="scientific">Oxalobacter vibrioformis</name>
    <dbReference type="NCBI Taxonomy" id="933080"/>
    <lineage>
        <taxon>Bacteria</taxon>
        <taxon>Pseudomonadati</taxon>
        <taxon>Pseudomonadota</taxon>
        <taxon>Betaproteobacteria</taxon>
        <taxon>Burkholderiales</taxon>
        <taxon>Oxalobacteraceae</taxon>
        <taxon>Oxalobacter</taxon>
    </lineage>
</organism>
<keyword evidence="5" id="KW-1185">Reference proteome</keyword>
<dbReference type="PANTHER" id="PTHR11707:SF28">
    <property type="entry name" value="60 KDA LYSOPHOSPHOLIPASE"/>
    <property type="match status" value="1"/>
</dbReference>
<dbReference type="PROSITE" id="PS51732">
    <property type="entry name" value="ASN_GLN_ASE_3"/>
    <property type="match status" value="1"/>
</dbReference>
<dbReference type="PIRSF" id="PIRSF500176">
    <property type="entry name" value="L_ASNase"/>
    <property type="match status" value="1"/>
</dbReference>
<dbReference type="InterPro" id="IPR037152">
    <property type="entry name" value="L-asparaginase_N_sf"/>
</dbReference>
<dbReference type="AlphaFoldDB" id="A0A9E9LZ68"/>
<dbReference type="GO" id="GO:0004067">
    <property type="term" value="F:asparaginase activity"/>
    <property type="evidence" value="ECO:0007669"/>
    <property type="project" value="UniProtKB-UniRule"/>
</dbReference>
<name>A0A9E9LZ68_9BURK</name>
<dbReference type="InterPro" id="IPR036152">
    <property type="entry name" value="Asp/glu_Ase-like_sf"/>
</dbReference>
<evidence type="ECO:0000259" key="3">
    <source>
        <dbReference type="Pfam" id="PF00710"/>
    </source>
</evidence>
<proteinExistence type="predicted"/>
<accession>A0A9E9LZ68</accession>
<evidence type="ECO:0000256" key="2">
    <source>
        <dbReference type="PIRSR" id="PIRSR001220-2"/>
    </source>
</evidence>
<evidence type="ECO:0000313" key="4">
    <source>
        <dbReference type="EMBL" id="WAW11186.1"/>
    </source>
</evidence>
<dbReference type="InterPro" id="IPR027474">
    <property type="entry name" value="L-asparaginase_N"/>
</dbReference>
<dbReference type="Proteomes" id="UP001156215">
    <property type="component" value="Chromosome"/>
</dbReference>
<dbReference type="KEGG" id="ovb:NB640_06030"/>
<gene>
    <name evidence="4" type="ORF">NB640_06030</name>
</gene>
<dbReference type="PIRSF" id="PIRSF001220">
    <property type="entry name" value="L-ASNase_gatD"/>
    <property type="match status" value="1"/>
</dbReference>
<evidence type="ECO:0000313" key="5">
    <source>
        <dbReference type="Proteomes" id="UP001156215"/>
    </source>
</evidence>
<dbReference type="PRINTS" id="PR00139">
    <property type="entry name" value="ASNGLNASE"/>
</dbReference>
<feature type="binding site" evidence="2">
    <location>
        <position position="53"/>
    </location>
    <ligand>
        <name>substrate</name>
    </ligand>
</feature>
<reference evidence="4" key="1">
    <citation type="journal article" date="2022" name="Front. Microbiol.">
        <title>New perspectives on an old grouping: The genomic and phenotypic variability of Oxalobacter formigenes and the implications for calcium oxalate stone prevention.</title>
        <authorList>
            <person name="Chmiel J.A."/>
            <person name="Carr C."/>
            <person name="Stuivenberg G.A."/>
            <person name="Venema R."/>
            <person name="Chanyi R.M."/>
            <person name="Al K.F."/>
            <person name="Giguere D."/>
            <person name="Say H."/>
            <person name="Akouris P.P."/>
            <person name="Dominguez Romero S.A."/>
            <person name="Kwong A."/>
            <person name="Tai V."/>
            <person name="Koval S.F."/>
            <person name="Razvi H."/>
            <person name="Bjazevic J."/>
            <person name="Burton J.P."/>
        </authorList>
    </citation>
    <scope>NUCLEOTIDE SEQUENCE</scope>
    <source>
        <strain evidence="4">WoOx3</strain>
    </source>
</reference>
<dbReference type="Gene3D" id="3.40.50.1170">
    <property type="entry name" value="L-asparaginase, N-terminal domain"/>
    <property type="match status" value="1"/>
</dbReference>
<dbReference type="PANTHER" id="PTHR11707">
    <property type="entry name" value="L-ASPARAGINASE"/>
    <property type="match status" value="1"/>
</dbReference>
<feature type="binding site" evidence="2">
    <location>
        <begin position="82"/>
        <end position="83"/>
    </location>
    <ligand>
        <name>substrate</name>
    </ligand>
</feature>
<feature type="domain" description="L-asparaginase N-terminal" evidence="3">
    <location>
        <begin position="3"/>
        <end position="155"/>
    </location>
</feature>
<protein>
    <submittedName>
        <fullName evidence="4">Asparaginase</fullName>
    </submittedName>
</protein>
<dbReference type="RefSeq" id="WP_269310296.1">
    <property type="nucleotide sequence ID" value="NZ_CP098242.1"/>
</dbReference>
<dbReference type="EMBL" id="CP098242">
    <property type="protein sequence ID" value="WAW11186.1"/>
    <property type="molecule type" value="Genomic_DNA"/>
</dbReference>
<feature type="active site" description="O-isoaspartyl threonine intermediate" evidence="1">
    <location>
        <position position="11"/>
    </location>
</feature>
<dbReference type="Pfam" id="PF00710">
    <property type="entry name" value="Asparaginase"/>
    <property type="match status" value="1"/>
</dbReference>